<dbReference type="EMBL" id="MU251382">
    <property type="protein sequence ID" value="KAG9237700.1"/>
    <property type="molecule type" value="Genomic_DNA"/>
</dbReference>
<dbReference type="InterPro" id="IPR014756">
    <property type="entry name" value="Ig_E-set"/>
</dbReference>
<proteinExistence type="inferred from homology"/>
<evidence type="ECO:0000256" key="3">
    <source>
        <dbReference type="ARBA" id="ARBA00022801"/>
    </source>
</evidence>
<evidence type="ECO:0000259" key="11">
    <source>
        <dbReference type="Pfam" id="PF00150"/>
    </source>
</evidence>
<feature type="chain" id="PRO_5040229519" evidence="10">
    <location>
        <begin position="19"/>
        <end position="572"/>
    </location>
</feature>
<dbReference type="InterPro" id="IPR005102">
    <property type="entry name" value="Carbo-bd_X2"/>
</dbReference>
<feature type="signal peptide" evidence="10">
    <location>
        <begin position="1"/>
        <end position="18"/>
    </location>
</feature>
<dbReference type="Gene3D" id="3.20.20.80">
    <property type="entry name" value="Glycosidases"/>
    <property type="match status" value="1"/>
</dbReference>
<dbReference type="SUPFAM" id="SSF51445">
    <property type="entry name" value="(Trans)glycosidases"/>
    <property type="match status" value="1"/>
</dbReference>
<gene>
    <name evidence="13" type="ORF">BJ875DRAFT_417760</name>
</gene>
<dbReference type="PANTHER" id="PTHR31297">
    <property type="entry name" value="GLUCAN ENDO-1,6-BETA-GLUCOSIDASE B"/>
    <property type="match status" value="1"/>
</dbReference>
<evidence type="ECO:0000313" key="14">
    <source>
        <dbReference type="Proteomes" id="UP000824998"/>
    </source>
</evidence>
<evidence type="ECO:0000256" key="10">
    <source>
        <dbReference type="SAM" id="SignalP"/>
    </source>
</evidence>
<dbReference type="Pfam" id="PF00150">
    <property type="entry name" value="Cellulase"/>
    <property type="match status" value="1"/>
</dbReference>
<evidence type="ECO:0000256" key="4">
    <source>
        <dbReference type="ARBA" id="ARBA00023001"/>
    </source>
</evidence>
<dbReference type="GO" id="GO:0005576">
    <property type="term" value="C:extracellular region"/>
    <property type="evidence" value="ECO:0007669"/>
    <property type="project" value="TreeGrafter"/>
</dbReference>
<evidence type="ECO:0000313" key="13">
    <source>
        <dbReference type="EMBL" id="KAG9237700.1"/>
    </source>
</evidence>
<dbReference type="OrthoDB" id="412536at2759"/>
<organism evidence="13 14">
    <name type="scientific">Amylocarpus encephaloides</name>
    <dbReference type="NCBI Taxonomy" id="45428"/>
    <lineage>
        <taxon>Eukaryota</taxon>
        <taxon>Fungi</taxon>
        <taxon>Dikarya</taxon>
        <taxon>Ascomycota</taxon>
        <taxon>Pezizomycotina</taxon>
        <taxon>Leotiomycetes</taxon>
        <taxon>Helotiales</taxon>
        <taxon>Helotiales incertae sedis</taxon>
        <taxon>Amylocarpus</taxon>
    </lineage>
</organism>
<dbReference type="GO" id="GO:0030245">
    <property type="term" value="P:cellulose catabolic process"/>
    <property type="evidence" value="ECO:0007669"/>
    <property type="project" value="UniProtKB-KW"/>
</dbReference>
<evidence type="ECO:0000256" key="7">
    <source>
        <dbReference type="ARBA" id="ARBA00023316"/>
    </source>
</evidence>
<dbReference type="GO" id="GO:0009986">
    <property type="term" value="C:cell surface"/>
    <property type="evidence" value="ECO:0007669"/>
    <property type="project" value="TreeGrafter"/>
</dbReference>
<dbReference type="Pfam" id="PF03442">
    <property type="entry name" value="CBM_X2"/>
    <property type="match status" value="1"/>
</dbReference>
<name>A0A9P7YQ57_9HELO</name>
<keyword evidence="6 9" id="KW-0326">Glycosidase</keyword>
<comment type="similarity">
    <text evidence="1 9">Belongs to the glycosyl hydrolase 5 (cellulase A) family.</text>
</comment>
<dbReference type="SUPFAM" id="SSF81296">
    <property type="entry name" value="E set domains"/>
    <property type="match status" value="1"/>
</dbReference>
<evidence type="ECO:0000256" key="5">
    <source>
        <dbReference type="ARBA" id="ARBA00023277"/>
    </source>
</evidence>
<keyword evidence="2 10" id="KW-0732">Signal</keyword>
<evidence type="ECO:0000256" key="8">
    <source>
        <dbReference type="ARBA" id="ARBA00023326"/>
    </source>
</evidence>
<dbReference type="InterPro" id="IPR050386">
    <property type="entry name" value="Glycosyl_hydrolase_5"/>
</dbReference>
<dbReference type="GO" id="GO:0071555">
    <property type="term" value="P:cell wall organization"/>
    <property type="evidence" value="ECO:0007669"/>
    <property type="project" value="UniProtKB-KW"/>
</dbReference>
<dbReference type="Proteomes" id="UP000824998">
    <property type="component" value="Unassembled WGS sequence"/>
</dbReference>
<keyword evidence="8" id="KW-0624">Polysaccharide degradation</keyword>
<feature type="domain" description="Glycoside hydrolase family 5" evidence="11">
    <location>
        <begin position="56"/>
        <end position="327"/>
    </location>
</feature>
<evidence type="ECO:0000256" key="1">
    <source>
        <dbReference type="ARBA" id="ARBA00005641"/>
    </source>
</evidence>
<protein>
    <submittedName>
        <fullName evidence="13">Glycoside hydrolase superfamily</fullName>
    </submittedName>
</protein>
<dbReference type="InterPro" id="IPR016282">
    <property type="entry name" value="Glyco_hydro_5_endoGlcnase_B"/>
</dbReference>
<evidence type="ECO:0000256" key="9">
    <source>
        <dbReference type="RuleBase" id="RU361153"/>
    </source>
</evidence>
<accession>A0A9P7YQ57</accession>
<dbReference type="AlphaFoldDB" id="A0A9P7YQ57"/>
<dbReference type="Gene3D" id="2.60.40.10">
    <property type="entry name" value="Immunoglobulins"/>
    <property type="match status" value="1"/>
</dbReference>
<evidence type="ECO:0000259" key="12">
    <source>
        <dbReference type="Pfam" id="PF03442"/>
    </source>
</evidence>
<keyword evidence="7" id="KW-0961">Cell wall biogenesis/degradation</keyword>
<keyword evidence="3 9" id="KW-0378">Hydrolase</keyword>
<sequence>MGAISVVALALWTFGVKAAPTIAICSTTFTPVTASAAFKALDPGWNIGNTLDAVPNEGSWNNDPIQASTLATIKGKGFKSIRIPVTWGYHFSDASPTWTVDKTFMDRVETVVDQVLALDLYAILNVHHDSWVWADPTVTNANYTMIEEKFSRLWDQIGARFACKSSKLIFEAINEPAGNTQEHGTLLNKLNDGFLKSINNAGGYNPQRVVSLSGLGQDMVKTSQWFVRGTSYPKQPWGLQFHYYSPYDFIFQAWGKTIWGSEADKASMAQDFAYFNGNFSSLPTFIGEWSAAPANTETAARWKYTDAFIKLCKKYGYSQVLWDNGADQFQRNTGNFNDPTQMGILFSAVQGKTNTLADSTTDPSLTSQNTSAILFHKYGDGVTSASVSYLLNGNTLLSIKSAGKTLRSGKDYTFSSSGMLTLSQAYLSTIYAPTTAPGNLATLALTFSSGAPLTLNVTQYSTPTISQKTYSLSQINLNSEFYVPINYAGLKQIASIKALLSDGRYLADDWTQWLPPLQQARWTMGDWEWKDEGLKLNSNGLAKLKAAGTSVTLTLEFFPRVPGNTVDVTFTQ</sequence>
<keyword evidence="14" id="KW-1185">Reference proteome</keyword>
<dbReference type="GO" id="GO:0008422">
    <property type="term" value="F:beta-glucosidase activity"/>
    <property type="evidence" value="ECO:0007669"/>
    <property type="project" value="TreeGrafter"/>
</dbReference>
<dbReference type="InterPro" id="IPR001547">
    <property type="entry name" value="Glyco_hydro_5"/>
</dbReference>
<dbReference type="InterPro" id="IPR017853">
    <property type="entry name" value="GH"/>
</dbReference>
<feature type="domain" description="Carbohydrate binding X2" evidence="12">
    <location>
        <begin position="368"/>
        <end position="457"/>
    </location>
</feature>
<reference evidence="13" key="1">
    <citation type="journal article" date="2021" name="IMA Fungus">
        <title>Genomic characterization of three marine fungi, including Emericellopsis atlantica sp. nov. with signatures of a generalist lifestyle and marine biomass degradation.</title>
        <authorList>
            <person name="Hagestad O.C."/>
            <person name="Hou L."/>
            <person name="Andersen J.H."/>
            <person name="Hansen E.H."/>
            <person name="Altermark B."/>
            <person name="Li C."/>
            <person name="Kuhnert E."/>
            <person name="Cox R.J."/>
            <person name="Crous P.W."/>
            <person name="Spatafora J.W."/>
            <person name="Lail K."/>
            <person name="Amirebrahimi M."/>
            <person name="Lipzen A."/>
            <person name="Pangilinan J."/>
            <person name="Andreopoulos W."/>
            <person name="Hayes R.D."/>
            <person name="Ng V."/>
            <person name="Grigoriev I.V."/>
            <person name="Jackson S.A."/>
            <person name="Sutton T.D.S."/>
            <person name="Dobson A.D.W."/>
            <person name="Rama T."/>
        </authorList>
    </citation>
    <scope>NUCLEOTIDE SEQUENCE</scope>
    <source>
        <strain evidence="13">TRa018bII</strain>
    </source>
</reference>
<evidence type="ECO:0000256" key="6">
    <source>
        <dbReference type="ARBA" id="ARBA00023295"/>
    </source>
</evidence>
<comment type="caution">
    <text evidence="13">The sequence shown here is derived from an EMBL/GenBank/DDBJ whole genome shotgun (WGS) entry which is preliminary data.</text>
</comment>
<keyword evidence="5" id="KW-0119">Carbohydrate metabolism</keyword>
<evidence type="ECO:0000256" key="2">
    <source>
        <dbReference type="ARBA" id="ARBA00022729"/>
    </source>
</evidence>
<keyword evidence="4" id="KW-0136">Cellulose degradation</keyword>
<dbReference type="InterPro" id="IPR013783">
    <property type="entry name" value="Ig-like_fold"/>
</dbReference>
<dbReference type="FunFam" id="3.20.20.80:FF:000152">
    <property type="entry name" value="Extracellular endoglucanase"/>
    <property type="match status" value="1"/>
</dbReference>
<dbReference type="PIRSF" id="PIRSF001043">
    <property type="entry name" value="Endoglucanase_B"/>
    <property type="match status" value="1"/>
</dbReference>
<dbReference type="PANTHER" id="PTHR31297:SF41">
    <property type="entry name" value="ENDOGLUCANASE, PUTATIVE (AFU_ORTHOLOGUE AFUA_5G01830)-RELATED"/>
    <property type="match status" value="1"/>
</dbReference>